<feature type="transmembrane region" description="Helical" evidence="1">
    <location>
        <begin position="42"/>
        <end position="60"/>
    </location>
</feature>
<dbReference type="EMBL" id="JBBAXC010000014">
    <property type="protein sequence ID" value="MEI5908605.1"/>
    <property type="molecule type" value="Genomic_DNA"/>
</dbReference>
<sequence>MNFILLSIAMIVWLFSLHRLSKIKYSRRSTILQEAKQNVISLFWGCLIVLAIIFIPYQAWLLTGSSENWDGVYIFGGTIGLIIFVSLRIYYKRMENENEREC</sequence>
<comment type="caution">
    <text evidence="2">The sequence shown here is derived from an EMBL/GenBank/DDBJ whole genome shotgun (WGS) entry which is preliminary data.</text>
</comment>
<feature type="transmembrane region" description="Helical" evidence="1">
    <location>
        <begin position="6"/>
        <end position="21"/>
    </location>
</feature>
<organism evidence="2 3">
    <name type="scientific">Bacillus spongiae</name>
    <dbReference type="NCBI Taxonomy" id="2683610"/>
    <lineage>
        <taxon>Bacteria</taxon>
        <taxon>Bacillati</taxon>
        <taxon>Bacillota</taxon>
        <taxon>Bacilli</taxon>
        <taxon>Bacillales</taxon>
        <taxon>Bacillaceae</taxon>
        <taxon>Bacillus</taxon>
    </lineage>
</organism>
<keyword evidence="3" id="KW-1185">Reference proteome</keyword>
<protein>
    <recommendedName>
        <fullName evidence="4">DUF2178 domain-containing protein</fullName>
    </recommendedName>
</protein>
<evidence type="ECO:0008006" key="4">
    <source>
        <dbReference type="Google" id="ProtNLM"/>
    </source>
</evidence>
<evidence type="ECO:0000313" key="3">
    <source>
        <dbReference type="Proteomes" id="UP001312865"/>
    </source>
</evidence>
<dbReference type="Proteomes" id="UP001312865">
    <property type="component" value="Unassembled WGS sequence"/>
</dbReference>
<proteinExistence type="predicted"/>
<gene>
    <name evidence="2" type="ORF">WAK64_16275</name>
</gene>
<keyword evidence="1" id="KW-1133">Transmembrane helix</keyword>
<dbReference type="RefSeq" id="WP_336588052.1">
    <property type="nucleotide sequence ID" value="NZ_JBBAXC010000014.1"/>
</dbReference>
<reference evidence="2 3" key="1">
    <citation type="journal article" date="2018" name="J. Microbiol.">
        <title>Bacillus spongiae sp. nov., isolated from sponge of Jeju Island.</title>
        <authorList>
            <person name="Lee G.E."/>
            <person name="Im W.T."/>
            <person name="Park J.S."/>
        </authorList>
    </citation>
    <scope>NUCLEOTIDE SEQUENCE [LARGE SCALE GENOMIC DNA]</scope>
    <source>
        <strain evidence="2 3">135PIL107-10</strain>
    </source>
</reference>
<name>A0ABU8HGU9_9BACI</name>
<accession>A0ABU8HGU9</accession>
<keyword evidence="1" id="KW-0812">Transmembrane</keyword>
<keyword evidence="1" id="KW-0472">Membrane</keyword>
<feature type="transmembrane region" description="Helical" evidence="1">
    <location>
        <begin position="72"/>
        <end position="91"/>
    </location>
</feature>
<evidence type="ECO:0000256" key="1">
    <source>
        <dbReference type="SAM" id="Phobius"/>
    </source>
</evidence>
<evidence type="ECO:0000313" key="2">
    <source>
        <dbReference type="EMBL" id="MEI5908605.1"/>
    </source>
</evidence>